<name>A0ABT3DI11_9BACI</name>
<dbReference type="RefSeq" id="WP_264143237.1">
    <property type="nucleotide sequence ID" value="NZ_JAOYEY010000042.1"/>
</dbReference>
<evidence type="ECO:0000313" key="1">
    <source>
        <dbReference type="EMBL" id="MCV9886687.1"/>
    </source>
</evidence>
<keyword evidence="2" id="KW-1185">Reference proteome</keyword>
<evidence type="ECO:0008006" key="3">
    <source>
        <dbReference type="Google" id="ProtNLM"/>
    </source>
</evidence>
<evidence type="ECO:0000313" key="2">
    <source>
        <dbReference type="Proteomes" id="UP001526147"/>
    </source>
</evidence>
<comment type="caution">
    <text evidence="1">The sequence shown here is derived from an EMBL/GenBank/DDBJ whole genome shotgun (WGS) entry which is preliminary data.</text>
</comment>
<sequence>MKKNVTEIVFILDKSGSMTGLETDTIGGFNSMLNKQKKSRRRSICHDCIIQPSL</sequence>
<dbReference type="Proteomes" id="UP001526147">
    <property type="component" value="Unassembled WGS sequence"/>
</dbReference>
<proteinExistence type="predicted"/>
<organism evidence="1 2">
    <name type="scientific">Metabacillus halosaccharovorans</name>
    <dbReference type="NCBI Taxonomy" id="930124"/>
    <lineage>
        <taxon>Bacteria</taxon>
        <taxon>Bacillati</taxon>
        <taxon>Bacillota</taxon>
        <taxon>Bacilli</taxon>
        <taxon>Bacillales</taxon>
        <taxon>Bacillaceae</taxon>
        <taxon>Metabacillus</taxon>
    </lineage>
</organism>
<accession>A0ABT3DI11</accession>
<reference evidence="1 2" key="1">
    <citation type="submission" date="2022-10" db="EMBL/GenBank/DDBJ databases">
        <title>Draft genome assembly of moderately radiation resistant bacterium Metabacillus halosaccharovorans.</title>
        <authorList>
            <person name="Pal S."/>
            <person name="Gopinathan A."/>
        </authorList>
    </citation>
    <scope>NUCLEOTIDE SEQUENCE [LARGE SCALE GENOMIC DNA]</scope>
    <source>
        <strain evidence="1 2">VITHBRA001</strain>
    </source>
</reference>
<gene>
    <name evidence="1" type="ORF">OIH86_13700</name>
</gene>
<dbReference type="EMBL" id="JAOYEY010000042">
    <property type="protein sequence ID" value="MCV9886687.1"/>
    <property type="molecule type" value="Genomic_DNA"/>
</dbReference>
<protein>
    <recommendedName>
        <fullName evidence="3">VWA domain-containing protein</fullName>
    </recommendedName>
</protein>